<feature type="domain" description="CBS" evidence="2">
    <location>
        <begin position="315"/>
        <end position="377"/>
    </location>
</feature>
<dbReference type="Gene3D" id="3.10.580.10">
    <property type="entry name" value="CBS-domain"/>
    <property type="match status" value="1"/>
</dbReference>
<proteinExistence type="predicted"/>
<evidence type="ECO:0000313" key="4">
    <source>
        <dbReference type="Proteomes" id="UP000715441"/>
    </source>
</evidence>
<gene>
    <name evidence="3" type="ORF">HFP15_24475</name>
</gene>
<dbReference type="InterPro" id="IPR000644">
    <property type="entry name" value="CBS_dom"/>
</dbReference>
<dbReference type="PROSITE" id="PS51371">
    <property type="entry name" value="CBS"/>
    <property type="match status" value="2"/>
</dbReference>
<dbReference type="InterPro" id="IPR038076">
    <property type="entry name" value="MgtE_N_sf"/>
</dbReference>
<dbReference type="SUPFAM" id="SSF158791">
    <property type="entry name" value="MgtE N-terminal domain-like"/>
    <property type="match status" value="1"/>
</dbReference>
<evidence type="ECO:0000259" key="2">
    <source>
        <dbReference type="PROSITE" id="PS51371"/>
    </source>
</evidence>
<dbReference type="PANTHER" id="PTHR43773">
    <property type="entry name" value="MAGNESIUM TRANSPORTER MGTE"/>
    <property type="match status" value="1"/>
</dbReference>
<dbReference type="InterPro" id="IPR046342">
    <property type="entry name" value="CBS_dom_sf"/>
</dbReference>
<dbReference type="SMART" id="SM00924">
    <property type="entry name" value="MgtE_N"/>
    <property type="match status" value="1"/>
</dbReference>
<dbReference type="EMBL" id="JAAXLS010000019">
    <property type="protein sequence ID" value="NKQ56040.1"/>
    <property type="molecule type" value="Genomic_DNA"/>
</dbReference>
<protein>
    <submittedName>
        <fullName evidence="3">Magnesium transporter</fullName>
    </submittedName>
</protein>
<sequence length="444" mass="48077">MVFMPGAQSWRRRAEDSRARRAVRGTVLSLAGLLGRVVVNQTGDEVGRLVDVVCRWAGEPYPPVTGLVIKVGRRRVYASAEAVRHVAPTRVALRSARLDLREFQVRGGEVRLGRDVLDHQLVDIDGVRVIRASDLYLAEMDGVWRLVGAEVGLKVLARRIGPSRWRARPAPEKVIDWSAIQALGGSEQEGAAARQVRLRAANSALSALRPTELAELLAELGRGPRNELLEMVKPGAAADAMEEMDSPDLEALLREAPTGRAAALLAEMEPDEAVDALRALAGHDRDRLLTAMSGERAQGLRTLLDHREGTAGAAMTPVLVTAVETDTVADVAQRLREQTEHAGDLDAICVVGADGRLVDDVSLLELLLAGPETPIARLIGPPWPVTVDLGTPLREVVGHFIDARRQSVVVLDEDGRPSGRILADDLVDALVPDHARYRVFPLVP</sequence>
<name>A0ABX1J8B2_9PSEU</name>
<dbReference type="Gene3D" id="1.25.60.10">
    <property type="entry name" value="MgtE N-terminal domain-like"/>
    <property type="match status" value="1"/>
</dbReference>
<dbReference type="Pfam" id="PF03448">
    <property type="entry name" value="MgtE_N"/>
    <property type="match status" value="1"/>
</dbReference>
<dbReference type="InterPro" id="IPR006669">
    <property type="entry name" value="MgtE_transporter"/>
</dbReference>
<dbReference type="Proteomes" id="UP000715441">
    <property type="component" value="Unassembled WGS sequence"/>
</dbReference>
<keyword evidence="1" id="KW-0129">CBS domain</keyword>
<evidence type="ECO:0000313" key="3">
    <source>
        <dbReference type="EMBL" id="NKQ56040.1"/>
    </source>
</evidence>
<accession>A0ABX1J8B2</accession>
<comment type="caution">
    <text evidence="3">The sequence shown here is derived from an EMBL/GenBank/DDBJ whole genome shotgun (WGS) entry which is preliminary data.</text>
</comment>
<dbReference type="SUPFAM" id="SSF54631">
    <property type="entry name" value="CBS-domain pair"/>
    <property type="match status" value="1"/>
</dbReference>
<reference evidence="3 4" key="1">
    <citation type="submission" date="2020-04" db="EMBL/GenBank/DDBJ databases">
        <title>Novel species.</title>
        <authorList>
            <person name="Teo W.F.A."/>
            <person name="Lipun K."/>
            <person name="Srisuk N."/>
            <person name="Duangmal K."/>
        </authorList>
    </citation>
    <scope>NUCLEOTIDE SEQUENCE [LARGE SCALE GENOMIC DNA]</scope>
    <source>
        <strain evidence="3 4">K13G38</strain>
    </source>
</reference>
<organism evidence="3 4">
    <name type="scientific">Amycolatopsis acididurans</name>
    <dbReference type="NCBI Taxonomy" id="2724524"/>
    <lineage>
        <taxon>Bacteria</taxon>
        <taxon>Bacillati</taxon>
        <taxon>Actinomycetota</taxon>
        <taxon>Actinomycetes</taxon>
        <taxon>Pseudonocardiales</taxon>
        <taxon>Pseudonocardiaceae</taxon>
        <taxon>Amycolatopsis</taxon>
    </lineage>
</organism>
<dbReference type="Pfam" id="PF00571">
    <property type="entry name" value="CBS"/>
    <property type="match status" value="2"/>
</dbReference>
<feature type="domain" description="CBS" evidence="2">
    <location>
        <begin position="379"/>
        <end position="436"/>
    </location>
</feature>
<dbReference type="InterPro" id="IPR006668">
    <property type="entry name" value="Mg_transptr_MgtE_intracell_dom"/>
</dbReference>
<dbReference type="PANTHER" id="PTHR43773:SF1">
    <property type="entry name" value="MAGNESIUM TRANSPORTER MGTE"/>
    <property type="match status" value="1"/>
</dbReference>
<keyword evidence="4" id="KW-1185">Reference proteome</keyword>
<evidence type="ECO:0000256" key="1">
    <source>
        <dbReference type="PROSITE-ProRule" id="PRU00703"/>
    </source>
</evidence>